<feature type="region of interest" description="Disordered" evidence="2">
    <location>
        <begin position="1278"/>
        <end position="1302"/>
    </location>
</feature>
<feature type="region of interest" description="Disordered" evidence="2">
    <location>
        <begin position="288"/>
        <end position="344"/>
    </location>
</feature>
<organism evidence="3 4">
    <name type="scientific">Porphyra umbilicalis</name>
    <name type="common">Purple laver</name>
    <name type="synonym">Red alga</name>
    <dbReference type="NCBI Taxonomy" id="2786"/>
    <lineage>
        <taxon>Eukaryota</taxon>
        <taxon>Rhodophyta</taxon>
        <taxon>Bangiophyceae</taxon>
        <taxon>Bangiales</taxon>
        <taxon>Bangiaceae</taxon>
        <taxon>Porphyra</taxon>
    </lineage>
</organism>
<feature type="compositionally biased region" description="Gly residues" evidence="2">
    <location>
        <begin position="1138"/>
        <end position="1148"/>
    </location>
</feature>
<evidence type="ECO:0000256" key="1">
    <source>
        <dbReference type="ARBA" id="ARBA00022581"/>
    </source>
</evidence>
<feature type="compositionally biased region" description="Low complexity" evidence="2">
    <location>
        <begin position="747"/>
        <end position="759"/>
    </location>
</feature>
<dbReference type="Proteomes" id="UP000218209">
    <property type="component" value="Unassembled WGS sequence"/>
</dbReference>
<proteinExistence type="predicted"/>
<feature type="compositionally biased region" description="Low complexity" evidence="2">
    <location>
        <begin position="616"/>
        <end position="644"/>
    </location>
</feature>
<sequence>MPSGDTYRYFPTGTAWFPPSGAGPAGVGAAAVAAAAAAVVAAGAQQDSQPPPPARPASLPRSVAGGGARKRARPAGNAFERSLDRSRLYDDALDSFGDAPSPKVDVAAATANGRSLTDAQVRPVAGGRRGFDVNGSAGVPKVDADVGASLKADTGVEVSAVAASSDDGNGVVAAEGASSSQPDVPGILVEPPPVTPSAPSGYGRGGEPRRPGRPPGRSAVDGMSSTGRGGGSGDPRGPRGSARGGALSSALAPSHWPKTAAALWSWPPVSRYFADVGADDLAALAPPAAAAAATRSLPRRPATASCSDGGLLNRVRTESPLPRNGKRARVSAPLDETEPCVPPDITDVNALNGGGPANSADEGGRPLPPRGRYYRLPWLEEDARREANLHVERSPTWSRRPLWSGATTGSSPVPDLPTLRLSSSPIMGADGAAGGRLDAGQGVRLSARQRERQAVREALAPLADPASSRRPRLPVVGHAAEEVVDDMELDGVYCSQRLVSDQVAPSDGVAAAMTSAAAVVSRSPAPVVQLAPSTPAAPTSAAANEPANAPVVAPVRRKQVYRTTPPVEEPTATPTQARALTAMATMPAPRKLINRERLALGNGILAGTSPSGTRGSATPSASAQAAPGKRGGAASSSKRASSGALVNGKSTVPPGSRKGTAATSSRGSAATSASRGSAVGTSSRGSSVTPAPRKGLSREKNALGNGVLPVASRSGRRSTIATRDATSPVPKPDPVATTARASPPCASSSQGSSSRTSSSTVLPAAAVEQLTLPPSPVCPPVRAARTRPPISTPGRATPPSGAGSTPGVATPAPRAGLSRERKSLGDGILPVRTRHGVARHVHAVAAPIKTEAISVPDGLPEQQARLQLEPMLEPKPELTVARPSPLSGPSLAPPPAPLPSSLPPPLPPPVPPPASSPPTPAVVVALPAMVVESNRAASGARPGTSASFLVELQGPNPSVCARASLRVLVSAARQLPGMVDQRLPAPTLDDFELTLPPAAPVVPLDPLRAPASGELGLGAHAGVPPLTAVLPAMGTAGVGLASTVDARFLREGGGLPGWPGASDESDEVSMEIRRLQAELVSVVRAHAPLRSAVQARAHVDMAESRAIAARKREERVLLGKLREFRRAKHSVRAYSRSPGGGPSNGGYGSARASPIASGASPRSRRPRRADAEAASPDAIAALALPSSTSPGTHGRVPALPPLVLDMNVLPELPGGAVRTADGGDALDAAFGKLGAAQVRGEADDSTRPLTTQLLGWVEGALLGLRGFAPGRFTAAQYDPPALPADGSRPSGAANHNRGASNRDELGAGLLALSKAAQAADPHTPVSLQGEQTVRVVEDAAAAADTAASVAAPHDLLAAIHAAVPGLSADPSSTSTAPEVDVRQLRPTESVLGAGALAAGTNSDGAHVAASKPVYVDAAEAWQRFRLLRLELERTRTLAALIQRRENLKKELADVTFQRYEATLAAAQEHIEDLESTPLPPRPSPSPASPETGRPSTPIPVVSPSSLYPGGRGGVAKPVRRSPIVGGPRRVGVVPALPGGLGGRGVAERPTSGGSVSPGVLAVSPAVVEMRAGLRRVLGLSSDSSVSDPTLPAKGARLVAAGSGARPATPASRPGAAVSLSWCVVFVVLSVESALVRAACR</sequence>
<feature type="region of interest" description="Disordered" evidence="2">
    <location>
        <begin position="1473"/>
        <end position="1522"/>
    </location>
</feature>
<dbReference type="PANTHER" id="PTHR13037">
    <property type="entry name" value="FORMIN"/>
    <property type="match status" value="1"/>
</dbReference>
<dbReference type="PANTHER" id="PTHR13037:SF24">
    <property type="entry name" value="POLYCOMB PROTEIN PCL-RELATED"/>
    <property type="match status" value="1"/>
</dbReference>
<keyword evidence="1" id="KW-0945">Host-virus interaction</keyword>
<protein>
    <submittedName>
        <fullName evidence="3">Uncharacterized protein</fullName>
    </submittedName>
</protein>
<dbReference type="EMBL" id="KV919458">
    <property type="protein sequence ID" value="OSX69645.1"/>
    <property type="molecule type" value="Genomic_DNA"/>
</dbReference>
<feature type="compositionally biased region" description="Low complexity" evidence="2">
    <location>
        <begin position="288"/>
        <end position="304"/>
    </location>
</feature>
<feature type="compositionally biased region" description="Low complexity" evidence="2">
    <location>
        <begin position="659"/>
        <end position="689"/>
    </location>
</feature>
<evidence type="ECO:0000313" key="3">
    <source>
        <dbReference type="EMBL" id="OSX69645.1"/>
    </source>
</evidence>
<gene>
    <name evidence="3" type="ORF">BU14_1312s0001</name>
</gene>
<feature type="compositionally biased region" description="Low complexity" evidence="2">
    <location>
        <begin position="1149"/>
        <end position="1161"/>
    </location>
</feature>
<feature type="region of interest" description="Disordered" evidence="2">
    <location>
        <begin position="41"/>
        <end position="79"/>
    </location>
</feature>
<accession>A0A1X6NM25</accession>
<reference evidence="3 4" key="1">
    <citation type="submission" date="2017-03" db="EMBL/GenBank/DDBJ databases">
        <title>WGS assembly of Porphyra umbilicalis.</title>
        <authorList>
            <person name="Brawley S.H."/>
            <person name="Blouin N.A."/>
            <person name="Ficko-Blean E."/>
            <person name="Wheeler G.L."/>
            <person name="Lohr M."/>
            <person name="Goodson H.V."/>
            <person name="Jenkins J.W."/>
            <person name="Blaby-Haas C.E."/>
            <person name="Helliwell K.E."/>
            <person name="Chan C."/>
            <person name="Marriage T."/>
            <person name="Bhattacharya D."/>
            <person name="Klein A.S."/>
            <person name="Badis Y."/>
            <person name="Brodie J."/>
            <person name="Cao Y."/>
            <person name="Collen J."/>
            <person name="Dittami S.M."/>
            <person name="Gachon C.M."/>
            <person name="Green B.R."/>
            <person name="Karpowicz S."/>
            <person name="Kim J.W."/>
            <person name="Kudahl U."/>
            <person name="Lin S."/>
            <person name="Michel G."/>
            <person name="Mittag M."/>
            <person name="Olson B.J."/>
            <person name="Pangilinan J."/>
            <person name="Peng Y."/>
            <person name="Qiu H."/>
            <person name="Shu S."/>
            <person name="Singer J.T."/>
            <person name="Smith A.G."/>
            <person name="Sprecher B.N."/>
            <person name="Wagner V."/>
            <person name="Wang W."/>
            <person name="Wang Z.-Y."/>
            <person name="Yan J."/>
            <person name="Yarish C."/>
            <person name="Zoeuner-Riek S."/>
            <person name="Zhuang Y."/>
            <person name="Zou Y."/>
            <person name="Lindquist E.A."/>
            <person name="Grimwood J."/>
            <person name="Barry K."/>
            <person name="Rokhsar D.S."/>
            <person name="Schmutz J."/>
            <person name="Stiller J.W."/>
            <person name="Grossman A.R."/>
            <person name="Prochnik S.E."/>
        </authorList>
    </citation>
    <scope>NUCLEOTIDE SEQUENCE [LARGE SCALE GENOMIC DNA]</scope>
    <source>
        <strain evidence="3">4086291</strain>
    </source>
</reference>
<feature type="region of interest" description="Disordered" evidence="2">
    <location>
        <begin position="878"/>
        <end position="918"/>
    </location>
</feature>
<keyword evidence="4" id="KW-1185">Reference proteome</keyword>
<feature type="region of interest" description="Disordered" evidence="2">
    <location>
        <begin position="1129"/>
        <end position="1174"/>
    </location>
</feature>
<feature type="region of interest" description="Disordered" evidence="2">
    <location>
        <begin position="603"/>
        <end position="820"/>
    </location>
</feature>
<feature type="compositionally biased region" description="Pro residues" evidence="2">
    <location>
        <begin position="1477"/>
        <end position="1487"/>
    </location>
</feature>
<evidence type="ECO:0000313" key="4">
    <source>
        <dbReference type="Proteomes" id="UP000218209"/>
    </source>
</evidence>
<evidence type="ECO:0000256" key="2">
    <source>
        <dbReference type="SAM" id="MobiDB-lite"/>
    </source>
</evidence>
<feature type="compositionally biased region" description="Low complexity" evidence="2">
    <location>
        <begin position="238"/>
        <end position="254"/>
    </location>
</feature>
<feature type="region of interest" description="Disordered" evidence="2">
    <location>
        <begin position="531"/>
        <end position="550"/>
    </location>
</feature>
<feature type="compositionally biased region" description="Pro residues" evidence="2">
    <location>
        <begin position="891"/>
        <end position="918"/>
    </location>
</feature>
<feature type="compositionally biased region" description="Low complexity" evidence="2">
    <location>
        <begin position="1494"/>
        <end position="1505"/>
    </location>
</feature>
<name>A0A1X6NM25_PORUM</name>
<feature type="region of interest" description="Disordered" evidence="2">
    <location>
        <begin position="159"/>
        <end position="254"/>
    </location>
</feature>